<comment type="subcellular location">
    <subcellularLocation>
        <location evidence="1">Membrane</location>
        <topology evidence="1">Multi-pass membrane protein</topology>
    </subcellularLocation>
</comment>
<dbReference type="OrthoDB" id="9812547at2"/>
<protein>
    <recommendedName>
        <fullName evidence="7">EamA domain-containing protein</fullName>
    </recommendedName>
</protein>
<gene>
    <name evidence="8" type="ORF">BSZ37_07635</name>
</gene>
<dbReference type="Proteomes" id="UP000216339">
    <property type="component" value="Unassembled WGS sequence"/>
</dbReference>
<evidence type="ECO:0000313" key="8">
    <source>
        <dbReference type="EMBL" id="PAP76324.1"/>
    </source>
</evidence>
<feature type="domain" description="EamA" evidence="7">
    <location>
        <begin position="157"/>
        <end position="293"/>
    </location>
</feature>
<feature type="transmembrane region" description="Helical" evidence="6">
    <location>
        <begin position="96"/>
        <end position="115"/>
    </location>
</feature>
<keyword evidence="4 6" id="KW-1133">Transmembrane helix</keyword>
<dbReference type="PANTHER" id="PTHR32322">
    <property type="entry name" value="INNER MEMBRANE TRANSPORTER"/>
    <property type="match status" value="1"/>
</dbReference>
<dbReference type="InterPro" id="IPR050638">
    <property type="entry name" value="AA-Vitamin_Transporters"/>
</dbReference>
<evidence type="ECO:0000256" key="4">
    <source>
        <dbReference type="ARBA" id="ARBA00022989"/>
    </source>
</evidence>
<feature type="transmembrane region" description="Helical" evidence="6">
    <location>
        <begin position="12"/>
        <end position="34"/>
    </location>
</feature>
<feature type="transmembrane region" description="Helical" evidence="6">
    <location>
        <begin position="157"/>
        <end position="175"/>
    </location>
</feature>
<feature type="transmembrane region" description="Helical" evidence="6">
    <location>
        <begin position="40"/>
        <end position="58"/>
    </location>
</feature>
<dbReference type="RefSeq" id="WP_095509976.1">
    <property type="nucleotide sequence ID" value="NZ_MQWD01000001.1"/>
</dbReference>
<proteinExistence type="inferred from homology"/>
<dbReference type="InterPro" id="IPR000620">
    <property type="entry name" value="EamA_dom"/>
</dbReference>
<evidence type="ECO:0000256" key="6">
    <source>
        <dbReference type="SAM" id="Phobius"/>
    </source>
</evidence>
<feature type="transmembrane region" description="Helical" evidence="6">
    <location>
        <begin position="187"/>
        <end position="208"/>
    </location>
</feature>
<organism evidence="8 9">
    <name type="scientific">Rubrivirga marina</name>
    <dbReference type="NCBI Taxonomy" id="1196024"/>
    <lineage>
        <taxon>Bacteria</taxon>
        <taxon>Pseudomonadati</taxon>
        <taxon>Rhodothermota</taxon>
        <taxon>Rhodothermia</taxon>
        <taxon>Rhodothermales</taxon>
        <taxon>Rubricoccaceae</taxon>
        <taxon>Rubrivirga</taxon>
    </lineage>
</organism>
<feature type="transmembrane region" description="Helical" evidence="6">
    <location>
        <begin position="70"/>
        <end position="90"/>
    </location>
</feature>
<keyword evidence="9" id="KW-1185">Reference proteome</keyword>
<dbReference type="AlphaFoldDB" id="A0A271IZU9"/>
<comment type="similarity">
    <text evidence="2">Belongs to the EamA transporter family.</text>
</comment>
<keyword evidence="3 6" id="KW-0812">Transmembrane</keyword>
<dbReference type="EMBL" id="MQWD01000001">
    <property type="protein sequence ID" value="PAP76324.1"/>
    <property type="molecule type" value="Genomic_DNA"/>
</dbReference>
<evidence type="ECO:0000256" key="5">
    <source>
        <dbReference type="ARBA" id="ARBA00023136"/>
    </source>
</evidence>
<evidence type="ECO:0000256" key="1">
    <source>
        <dbReference type="ARBA" id="ARBA00004141"/>
    </source>
</evidence>
<evidence type="ECO:0000256" key="2">
    <source>
        <dbReference type="ARBA" id="ARBA00007362"/>
    </source>
</evidence>
<reference evidence="8 9" key="1">
    <citation type="submission" date="2016-11" db="EMBL/GenBank/DDBJ databases">
        <title>Study of marine rhodopsin-containing bacteria.</title>
        <authorList>
            <person name="Yoshizawa S."/>
            <person name="Kumagai Y."/>
            <person name="Kogure K."/>
        </authorList>
    </citation>
    <scope>NUCLEOTIDE SEQUENCE [LARGE SCALE GENOMIC DNA]</scope>
    <source>
        <strain evidence="8 9">SAORIC-28</strain>
    </source>
</reference>
<sequence>MSDDSAAPLGAVLAAFAALYVIWGSTYLGIRFAIETMPPFTMAGVRFLCAGTLIYGWARARGAGPGTRPQWQTAAIVGALLLLGGNGGVTWAEQRIPSGIAALLVASTPMWMVVLDALRPGGERPGPSVVAGLAVGVAGIVLLVGPSDLGGEPVDTVGALAVAAAAFCWAVGSVYQRGAPKADSTLLNVGMQMLAGGTLLLLVGVGLGERLDVSAVSARSALALAYLVLVGAIVGYSAYVWLLKVSSPAKVSTYAYVNPVVAVLLGWALADEPMGPRVIAAGAAVVAAVALITTARTAPARPPSADGTVR</sequence>
<dbReference type="SUPFAM" id="SSF103481">
    <property type="entry name" value="Multidrug resistance efflux transporter EmrE"/>
    <property type="match status" value="2"/>
</dbReference>
<keyword evidence="5 6" id="KW-0472">Membrane</keyword>
<feature type="transmembrane region" description="Helical" evidence="6">
    <location>
        <begin position="127"/>
        <end position="145"/>
    </location>
</feature>
<feature type="transmembrane region" description="Helical" evidence="6">
    <location>
        <begin position="220"/>
        <end position="242"/>
    </location>
</feature>
<dbReference type="GO" id="GO:0016020">
    <property type="term" value="C:membrane"/>
    <property type="evidence" value="ECO:0007669"/>
    <property type="project" value="UniProtKB-SubCell"/>
</dbReference>
<feature type="transmembrane region" description="Helical" evidence="6">
    <location>
        <begin position="254"/>
        <end position="270"/>
    </location>
</feature>
<dbReference type="InterPro" id="IPR037185">
    <property type="entry name" value="EmrE-like"/>
</dbReference>
<feature type="domain" description="EamA" evidence="7">
    <location>
        <begin position="17"/>
        <end position="144"/>
    </location>
</feature>
<feature type="transmembrane region" description="Helical" evidence="6">
    <location>
        <begin position="276"/>
        <end position="295"/>
    </location>
</feature>
<evidence type="ECO:0000313" key="9">
    <source>
        <dbReference type="Proteomes" id="UP000216339"/>
    </source>
</evidence>
<dbReference type="Pfam" id="PF00892">
    <property type="entry name" value="EamA"/>
    <property type="match status" value="2"/>
</dbReference>
<dbReference type="PANTHER" id="PTHR32322:SF2">
    <property type="entry name" value="EAMA DOMAIN-CONTAINING PROTEIN"/>
    <property type="match status" value="1"/>
</dbReference>
<evidence type="ECO:0000259" key="7">
    <source>
        <dbReference type="Pfam" id="PF00892"/>
    </source>
</evidence>
<evidence type="ECO:0000256" key="3">
    <source>
        <dbReference type="ARBA" id="ARBA00022692"/>
    </source>
</evidence>
<accession>A0A271IZU9</accession>
<comment type="caution">
    <text evidence="8">The sequence shown here is derived from an EMBL/GenBank/DDBJ whole genome shotgun (WGS) entry which is preliminary data.</text>
</comment>
<name>A0A271IZU9_9BACT</name>